<keyword evidence="4" id="KW-1185">Reference proteome</keyword>
<reference evidence="3 4" key="1">
    <citation type="submission" date="2012-02" db="EMBL/GenBank/DDBJ databases">
        <title>Shotgun genome sequence of Phaeospirillum photometricum DSM 122.</title>
        <authorList>
            <person name="Duquesne K."/>
            <person name="Sturgis J."/>
        </authorList>
    </citation>
    <scope>NUCLEOTIDE SEQUENCE [LARGE SCALE GENOMIC DNA]</scope>
    <source>
        <strain evidence="4">DSM122</strain>
    </source>
</reference>
<feature type="compositionally biased region" description="Basic residues" evidence="1">
    <location>
        <begin position="1"/>
        <end position="11"/>
    </location>
</feature>
<protein>
    <recommendedName>
        <fullName evidence="2">Transposase zinc-ribbon domain-containing protein</fullName>
    </recommendedName>
</protein>
<dbReference type="KEGG" id="rpm:RSPPHO_02208"/>
<feature type="region of interest" description="Disordered" evidence="1">
    <location>
        <begin position="1"/>
        <end position="34"/>
    </location>
</feature>
<sequence length="206" mass="22937">MESQTRNRRSMARAVIGPVPRSRKDDPMLPTSQDPLRITRESLFDDTEAAESLLHALRWPRGRALCPHCGFRHSYRLTNERTGAIRFKCARCRKQYSARRGTVLERSNVATGRWIVALWLALSAPGVGLAGRIQRATGVSHKTAWAIVNRIGDHPEDPVFTALRRETERGALVMDALLIGDAETASPALPRRRVLLAQAALLESTP</sequence>
<dbReference type="InterPro" id="IPR024442">
    <property type="entry name" value="Transposase_Zn_ribbon"/>
</dbReference>
<evidence type="ECO:0000259" key="2">
    <source>
        <dbReference type="Pfam" id="PF12760"/>
    </source>
</evidence>
<dbReference type="Proteomes" id="UP000033220">
    <property type="component" value="Chromosome DSM 122"/>
</dbReference>
<evidence type="ECO:0000256" key="1">
    <source>
        <dbReference type="SAM" id="MobiDB-lite"/>
    </source>
</evidence>
<gene>
    <name evidence="3" type="ORF">RSPPHO_02208</name>
</gene>
<dbReference type="eggNOG" id="COG3677">
    <property type="taxonomic scope" value="Bacteria"/>
</dbReference>
<organism evidence="3 4">
    <name type="scientific">Pararhodospirillum photometricum DSM 122</name>
    <dbReference type="NCBI Taxonomy" id="1150469"/>
    <lineage>
        <taxon>Bacteria</taxon>
        <taxon>Pseudomonadati</taxon>
        <taxon>Pseudomonadota</taxon>
        <taxon>Alphaproteobacteria</taxon>
        <taxon>Rhodospirillales</taxon>
        <taxon>Rhodospirillaceae</taxon>
        <taxon>Pararhodospirillum</taxon>
    </lineage>
</organism>
<evidence type="ECO:0000313" key="3">
    <source>
        <dbReference type="EMBL" id="CCG08834.1"/>
    </source>
</evidence>
<feature type="domain" description="Transposase zinc-ribbon" evidence="2">
    <location>
        <begin position="48"/>
        <end position="95"/>
    </location>
</feature>
<proteinExistence type="predicted"/>
<accession>H6SLG9</accession>
<dbReference type="HOGENOM" id="CLU_1331089_0_0_5"/>
<dbReference type="PATRIC" id="fig|1150469.3.peg.2483"/>
<evidence type="ECO:0000313" key="4">
    <source>
        <dbReference type="Proteomes" id="UP000033220"/>
    </source>
</evidence>
<dbReference type="EMBL" id="HE663493">
    <property type="protein sequence ID" value="CCG08834.1"/>
    <property type="molecule type" value="Genomic_DNA"/>
</dbReference>
<name>H6SLG9_PARPM</name>
<dbReference type="AlphaFoldDB" id="H6SLG9"/>
<dbReference type="Pfam" id="PF12760">
    <property type="entry name" value="Zn_ribbon_IS1595"/>
    <property type="match status" value="1"/>
</dbReference>
<dbReference type="STRING" id="1150469.RSPPHO_02208"/>